<gene>
    <name evidence="2" type="ORF">pVAPB_0110</name>
</gene>
<dbReference type="RefSeq" id="WP_012532574.1">
    <property type="nucleotide sequence ID" value="NC_011150.1"/>
</dbReference>
<dbReference type="InterPro" id="IPR032584">
    <property type="entry name" value="DUF4913"/>
</dbReference>
<accession>B4F386</accession>
<evidence type="ECO:0008006" key="3">
    <source>
        <dbReference type="Google" id="ProtNLM"/>
    </source>
</evidence>
<geneLocation type="plasmid" evidence="2">
    <name>pVAPB1593</name>
</geneLocation>
<proteinExistence type="predicted"/>
<feature type="compositionally biased region" description="Basic and acidic residues" evidence="1">
    <location>
        <begin position="57"/>
        <end position="71"/>
    </location>
</feature>
<feature type="region of interest" description="Disordered" evidence="1">
    <location>
        <begin position="1"/>
        <end position="80"/>
    </location>
</feature>
<protein>
    <recommendedName>
        <fullName evidence="3">DUF4913 domain-containing protein</fullName>
    </recommendedName>
</protein>
<evidence type="ECO:0000313" key="2">
    <source>
        <dbReference type="EMBL" id="CAQ30289.1"/>
    </source>
</evidence>
<dbReference type="Pfam" id="PF16259">
    <property type="entry name" value="DUF4913"/>
    <property type="match status" value="1"/>
</dbReference>
<dbReference type="AlphaFoldDB" id="B4F386"/>
<reference evidence="2" key="1">
    <citation type="journal article" date="2008" name="J. Bacteriol.">
        <title>Evolution of the Rhodococcus equi vap pathogenicity island seen through comparison of host-associated vapA and vapB virulence plasmids.</title>
        <authorList>
            <person name="Letek M."/>
            <person name="Ocampo-Sosa A.A."/>
            <person name="Sanders M."/>
            <person name="Fogarty U."/>
            <person name="Buckley T."/>
            <person name="Leadon D.P."/>
            <person name="Gonzalez P."/>
            <person name="Scortti M."/>
            <person name="Meijer W.G."/>
            <person name="Parkhill J."/>
            <person name="Bentley S."/>
            <person name="Vazquez-Boland J.A."/>
        </authorList>
    </citation>
    <scope>NUCLEOTIDE SEQUENCE [LARGE SCALE GENOMIC DNA]</scope>
    <source>
        <strain evidence="2">PAM1593</strain>
        <plasmid evidence="2">pVAPB1593</plasmid>
    </source>
</reference>
<organism evidence="2">
    <name type="scientific">Rhodococcus hoagii</name>
    <name type="common">Corynebacterium equii</name>
    <dbReference type="NCBI Taxonomy" id="43767"/>
    <lineage>
        <taxon>Bacteria</taxon>
        <taxon>Bacillati</taxon>
        <taxon>Actinomycetota</taxon>
        <taxon>Actinomycetes</taxon>
        <taxon>Mycobacteriales</taxon>
        <taxon>Nocardiaceae</taxon>
        <taxon>Prescottella</taxon>
    </lineage>
</organism>
<sequence>MVRFAVEDADNWDAGDETTEPEIVGWEDAEQADADDTGSEYADHDFADGPEDEDEYAERAAEQPDGAHDAPPEAEEPPAKKPQFANVFEWFDGFFRPVIRRKIGDSDSSLSWDARWWAYPEVVARMTALHYSWEEARASDSMSAMSLWWIQHLEPHLRVILDGDTGPMANAKESRDWMGWPVLPVDDVPADVFNYIVNNGEGAEE</sequence>
<keyword evidence="2" id="KW-0614">Plasmid</keyword>
<feature type="compositionally biased region" description="Acidic residues" evidence="1">
    <location>
        <begin position="7"/>
        <end position="38"/>
    </location>
</feature>
<dbReference type="EMBL" id="AM947676">
    <property type="protein sequence ID" value="CAQ30289.1"/>
    <property type="molecule type" value="Genomic_DNA"/>
</dbReference>
<name>B4F386_RHOHA</name>
<evidence type="ECO:0000256" key="1">
    <source>
        <dbReference type="SAM" id="MobiDB-lite"/>
    </source>
</evidence>